<reference evidence="2 3" key="1">
    <citation type="submission" date="2019-01" db="EMBL/GenBank/DDBJ databases">
        <title>Sequencing of cultivated peanut Arachis hypogaea provides insights into genome evolution and oil improvement.</title>
        <authorList>
            <person name="Chen X."/>
        </authorList>
    </citation>
    <scope>NUCLEOTIDE SEQUENCE [LARGE SCALE GENOMIC DNA]</scope>
    <source>
        <strain evidence="3">cv. Fuhuasheng</strain>
        <tissue evidence="2">Leaves</tissue>
    </source>
</reference>
<evidence type="ECO:0000256" key="1">
    <source>
        <dbReference type="SAM" id="MobiDB-lite"/>
    </source>
</evidence>
<protein>
    <submittedName>
        <fullName evidence="2">Uncharacterized protein</fullName>
    </submittedName>
</protein>
<name>A0A445CQH9_ARAHY</name>
<evidence type="ECO:0000313" key="2">
    <source>
        <dbReference type="EMBL" id="RYR53196.1"/>
    </source>
</evidence>
<feature type="region of interest" description="Disordered" evidence="1">
    <location>
        <begin position="1"/>
        <end position="23"/>
    </location>
</feature>
<dbReference type="EMBL" id="SDMP01000006">
    <property type="protein sequence ID" value="RYR53196.1"/>
    <property type="molecule type" value="Genomic_DNA"/>
</dbReference>
<gene>
    <name evidence="2" type="ORF">Ahy_A06g028197</name>
</gene>
<dbReference type="AlphaFoldDB" id="A0A445CQH9"/>
<accession>A0A445CQH9</accession>
<organism evidence="2 3">
    <name type="scientific">Arachis hypogaea</name>
    <name type="common">Peanut</name>
    <dbReference type="NCBI Taxonomy" id="3818"/>
    <lineage>
        <taxon>Eukaryota</taxon>
        <taxon>Viridiplantae</taxon>
        <taxon>Streptophyta</taxon>
        <taxon>Embryophyta</taxon>
        <taxon>Tracheophyta</taxon>
        <taxon>Spermatophyta</taxon>
        <taxon>Magnoliopsida</taxon>
        <taxon>eudicotyledons</taxon>
        <taxon>Gunneridae</taxon>
        <taxon>Pentapetalae</taxon>
        <taxon>rosids</taxon>
        <taxon>fabids</taxon>
        <taxon>Fabales</taxon>
        <taxon>Fabaceae</taxon>
        <taxon>Papilionoideae</taxon>
        <taxon>50 kb inversion clade</taxon>
        <taxon>dalbergioids sensu lato</taxon>
        <taxon>Dalbergieae</taxon>
        <taxon>Pterocarpus clade</taxon>
        <taxon>Arachis</taxon>
    </lineage>
</organism>
<proteinExistence type="predicted"/>
<dbReference type="Proteomes" id="UP000289738">
    <property type="component" value="Chromosome A06"/>
</dbReference>
<evidence type="ECO:0000313" key="3">
    <source>
        <dbReference type="Proteomes" id="UP000289738"/>
    </source>
</evidence>
<comment type="caution">
    <text evidence="2">The sequence shown here is derived from an EMBL/GenBank/DDBJ whole genome shotgun (WGS) entry which is preliminary data.</text>
</comment>
<sequence>MPPPAMDTMVLESSHGSQPADAPPPPSIFLCAGELYMGQGARCLIRKIYDHRMSRRLQQLLEDEHERCDHLTSWLCPKVKKALYVHWETDEGFRHRHLTNRANRASTRSSKYTGGTATFIKTKARLSNSLDRDATLVETFKYTQENKTRFVDQWSIDYYVQELTWSQHEQAQELNKTWERYQEILTRITDTDELKLEWREQQMAVYQTQMRAAAGGTQTSLLHEHHLMVF</sequence>
<keyword evidence="3" id="KW-1185">Reference proteome</keyword>